<comment type="caution">
    <text evidence="2">The sequence shown here is derived from an EMBL/GenBank/DDBJ whole genome shotgun (WGS) entry which is preliminary data.</text>
</comment>
<dbReference type="Gene3D" id="3.10.490.10">
    <property type="entry name" value="Gamma-glutamyl cyclotransferase-like"/>
    <property type="match status" value="1"/>
</dbReference>
<protein>
    <submittedName>
        <fullName evidence="2">Gamma-glutamylcyclotransferase</fullName>
    </submittedName>
</protein>
<accession>A0A849P9H7</accession>
<dbReference type="AlphaFoldDB" id="A0A849P9H7"/>
<sequence>MLFVATQYSQHIMLFPLFVYGTLKKGFSNYARHCSTAVSIEPAWCWGRLYALEAGYPAMELPEQTIQAIGTTEYKLDAQQQGKVLNFEPPRGDWDMVQGELMYFKNPNQEIPPIDLLEDFNPGSDKNLYERVLITIKTEEGLVNAWTYMMKDGKHGGSRLSLSQEGVVEWKSTDTGYIGESQTAASVL</sequence>
<dbReference type="RefSeq" id="WP_171680864.1">
    <property type="nucleotide sequence ID" value="NZ_JABGBN010000007.1"/>
</dbReference>
<dbReference type="InterPro" id="IPR013024">
    <property type="entry name" value="GGCT-like"/>
</dbReference>
<feature type="domain" description="Gamma-glutamylcyclotransferase AIG2-like" evidence="1">
    <location>
        <begin position="92"/>
        <end position="158"/>
    </location>
</feature>
<dbReference type="CDD" id="cd06661">
    <property type="entry name" value="GGCT_like"/>
    <property type="match status" value="1"/>
</dbReference>
<dbReference type="GO" id="GO:0016740">
    <property type="term" value="F:transferase activity"/>
    <property type="evidence" value="ECO:0007669"/>
    <property type="project" value="UniProtKB-KW"/>
</dbReference>
<organism evidence="2 3">
    <name type="scientific">Pelistega suis</name>
    <dbReference type="NCBI Taxonomy" id="1631957"/>
    <lineage>
        <taxon>Bacteria</taxon>
        <taxon>Pseudomonadati</taxon>
        <taxon>Pseudomonadota</taxon>
        <taxon>Betaproteobacteria</taxon>
        <taxon>Burkholderiales</taxon>
        <taxon>Alcaligenaceae</taxon>
        <taxon>Pelistega</taxon>
    </lineage>
</organism>
<evidence type="ECO:0000259" key="1">
    <source>
        <dbReference type="Pfam" id="PF06094"/>
    </source>
</evidence>
<proteinExistence type="predicted"/>
<dbReference type="InterPro" id="IPR009288">
    <property type="entry name" value="AIG2-like_dom"/>
</dbReference>
<evidence type="ECO:0000313" key="2">
    <source>
        <dbReference type="EMBL" id="NOL52168.1"/>
    </source>
</evidence>
<dbReference type="EMBL" id="JABGBN010000007">
    <property type="protein sequence ID" value="NOL52168.1"/>
    <property type="molecule type" value="Genomic_DNA"/>
</dbReference>
<keyword evidence="2" id="KW-0808">Transferase</keyword>
<dbReference type="InterPro" id="IPR036568">
    <property type="entry name" value="GGCT-like_sf"/>
</dbReference>
<dbReference type="Proteomes" id="UP000537862">
    <property type="component" value="Unassembled WGS sequence"/>
</dbReference>
<dbReference type="Pfam" id="PF06094">
    <property type="entry name" value="GGACT"/>
    <property type="match status" value="2"/>
</dbReference>
<feature type="domain" description="Gamma-glutamylcyclotransferase AIG2-like" evidence="1">
    <location>
        <begin position="17"/>
        <end position="87"/>
    </location>
</feature>
<gene>
    <name evidence="2" type="ORF">HKX39_08340</name>
</gene>
<reference evidence="2 3" key="1">
    <citation type="submission" date="2020-05" db="EMBL/GenBank/DDBJ databases">
        <authorList>
            <person name="Niu N."/>
        </authorList>
    </citation>
    <scope>NUCLEOTIDE SEQUENCE [LARGE SCALE GENOMIC DNA]</scope>
    <source>
        <strain evidence="2 3">3340-03</strain>
    </source>
</reference>
<evidence type="ECO:0000313" key="3">
    <source>
        <dbReference type="Proteomes" id="UP000537862"/>
    </source>
</evidence>
<name>A0A849P9H7_9BURK</name>
<keyword evidence="3" id="KW-1185">Reference proteome</keyword>
<dbReference type="SUPFAM" id="SSF110857">
    <property type="entry name" value="Gamma-glutamyl cyclotransferase-like"/>
    <property type="match status" value="1"/>
</dbReference>